<reference evidence="3 4" key="2">
    <citation type="submission" date="2020-05" db="EMBL/GenBank/DDBJ databases">
        <authorList>
            <person name="Campoy J."/>
            <person name="Schneeberger K."/>
            <person name="Spophaly S."/>
        </authorList>
    </citation>
    <scope>NUCLEOTIDE SEQUENCE [LARGE SCALE GENOMIC DNA]</scope>
    <source>
        <strain evidence="3">PruArmRojPasFocal</strain>
    </source>
</reference>
<dbReference type="AlphaFoldDB" id="A0A6J5VYX6"/>
<dbReference type="Proteomes" id="UP000507222">
    <property type="component" value="Unassembled WGS sequence"/>
</dbReference>
<evidence type="ECO:0000313" key="2">
    <source>
        <dbReference type="EMBL" id="CAB4263890.1"/>
    </source>
</evidence>
<keyword evidence="5" id="KW-1185">Reference proteome</keyword>
<dbReference type="EMBL" id="CAEKDK010000001">
    <property type="protein sequence ID" value="CAB4263890.1"/>
    <property type="molecule type" value="Genomic_DNA"/>
</dbReference>
<protein>
    <submittedName>
        <fullName evidence="3">Uncharacterized protein</fullName>
    </submittedName>
</protein>
<dbReference type="EMBL" id="CAEKKB010000001">
    <property type="protein sequence ID" value="CAB4294500.1"/>
    <property type="molecule type" value="Genomic_DNA"/>
</dbReference>
<proteinExistence type="predicted"/>
<evidence type="ECO:0000256" key="1">
    <source>
        <dbReference type="SAM" id="Phobius"/>
    </source>
</evidence>
<reference evidence="5" key="1">
    <citation type="journal article" date="2020" name="Genome Biol.">
        <title>Gamete binning: chromosome-level and haplotype-resolved genome assembly enabled by high-throughput single-cell sequencing of gamete genomes.</title>
        <authorList>
            <person name="Campoy J.A."/>
            <person name="Sun H."/>
            <person name="Goel M."/>
            <person name="Jiao W.-B."/>
            <person name="Folz-Donahue K."/>
            <person name="Wang N."/>
            <person name="Rubio M."/>
            <person name="Liu C."/>
            <person name="Kukat C."/>
            <person name="Ruiz D."/>
            <person name="Huettel B."/>
            <person name="Schneeberger K."/>
        </authorList>
    </citation>
    <scope>NUCLEOTIDE SEQUENCE [LARGE SCALE GENOMIC DNA]</scope>
    <source>
        <strain evidence="5">cv. Rojo Pasion</strain>
    </source>
</reference>
<sequence length="50" mass="5592">MHLNRILEKWQGMLALVRAVLLLRSVLAILAVHLLAAADCGWLLTFPIKV</sequence>
<keyword evidence="1" id="KW-0472">Membrane</keyword>
<keyword evidence="1" id="KW-1133">Transmembrane helix</keyword>
<dbReference type="Proteomes" id="UP000507245">
    <property type="component" value="Unassembled WGS sequence"/>
</dbReference>
<evidence type="ECO:0000313" key="3">
    <source>
        <dbReference type="EMBL" id="CAB4294500.1"/>
    </source>
</evidence>
<organism evidence="3 5">
    <name type="scientific">Prunus armeniaca</name>
    <name type="common">Apricot</name>
    <name type="synonym">Armeniaca vulgaris</name>
    <dbReference type="NCBI Taxonomy" id="36596"/>
    <lineage>
        <taxon>Eukaryota</taxon>
        <taxon>Viridiplantae</taxon>
        <taxon>Streptophyta</taxon>
        <taxon>Embryophyta</taxon>
        <taxon>Tracheophyta</taxon>
        <taxon>Spermatophyta</taxon>
        <taxon>Magnoliopsida</taxon>
        <taxon>eudicotyledons</taxon>
        <taxon>Gunneridae</taxon>
        <taxon>Pentapetalae</taxon>
        <taxon>rosids</taxon>
        <taxon>fabids</taxon>
        <taxon>Rosales</taxon>
        <taxon>Rosaceae</taxon>
        <taxon>Amygdaloideae</taxon>
        <taxon>Amygdaleae</taxon>
        <taxon>Prunus</taxon>
    </lineage>
</organism>
<accession>A0A6J5VYX6</accession>
<gene>
    <name evidence="2" type="ORF">CURHAP_LOCUS5224</name>
    <name evidence="3" type="ORF">ORAREDHAP_LOCUS5297</name>
</gene>
<keyword evidence="1" id="KW-0812">Transmembrane</keyword>
<name>A0A6J5VYX6_PRUAR</name>
<feature type="transmembrane region" description="Helical" evidence="1">
    <location>
        <begin position="21"/>
        <end position="44"/>
    </location>
</feature>
<evidence type="ECO:0000313" key="5">
    <source>
        <dbReference type="Proteomes" id="UP000507245"/>
    </source>
</evidence>
<evidence type="ECO:0000313" key="4">
    <source>
        <dbReference type="Proteomes" id="UP000507222"/>
    </source>
</evidence>